<keyword evidence="2" id="KW-0812">Transmembrane</keyword>
<feature type="compositionally biased region" description="Low complexity" evidence="1">
    <location>
        <begin position="1440"/>
        <end position="1455"/>
    </location>
</feature>
<evidence type="ECO:0000259" key="3">
    <source>
        <dbReference type="Pfam" id="PF01764"/>
    </source>
</evidence>
<dbReference type="EMBL" id="JAEHOE010000043">
    <property type="protein sequence ID" value="KAG2492608.1"/>
    <property type="molecule type" value="Genomic_DNA"/>
</dbReference>
<sequence length="1960" mass="204867">MNRAGSEDPMAEATDARSRGAVPPATTSQPGQPPIIVTDPAAASPFAPAQATVEGHAASGSGADAVPGTKPQPSPGPGRPTEPGVQQAAAPEAVAPPEPAPNVHPYIQPNGASSADVDASPATTPGAKRQRLPRDSRSEPFPDPELAPGYAAAAAAAAEAEAAVAAADVAKLEAVAAVVSGERAEHVRGSASDDGMVDDGASGASSPTDAGSAPPLRDVVLRIEFCSKLEVKALAWLVVGVVLFGVAMTVALKVVASLRNSSWYVLDAGGTMFRTNRIVGLVCIGVTAALWLLYVGRGLLGLLRRLRWDHRRSRTYWLRLAELSVIAVRFCCWVAANDESLLRDDCPRFQRILIATYLVRGTMDNTLLCIWLITARGSTLWRNRMQALTLLQRLALGAWGCLRCCLVGGRGGAAAVGQLAVLGGKGAARELGLRAKQVGGLAASLVQGQRPGRAAALQAAASGKQQQQGPQAQVQGAKAAAPAVAVMTATAGLGPEREVGMPAAPPLPRPAPALGLEALSAASCPAEALGPGLIPAGAQPGPDGLGSASVPGPPEGPPRALSNEAVHAAAEAAQAAASLEEVLFIDAGWFAFTAGPLAWLWLPFQAIIVANTILLTRLAQGRTEPAACQAYYSSCREMTSGSFILQCLLLGAEVGYVLVYFGYCLKAFAYLRSRSYVLCRQLNIYLSVEVRIRGTVLLFLVANDFVQVFVAPMVDTPSGPKHCRYALDSMLGVWSAQIVAVTLVCSLAWLFSPRSVGAGLPVLQATLQRFAWTESGLPRALEHRLASLPPHTSARNRERLEREPMFCFETSLKLCYWCEHAYYFEEPGCAMRLPLEQLLGLYELDSVEVIREEESDSKAMLAASGHTALVCFRGTASLKAACVDLKAVLVPYHDRGAFQHPLAPLAAVHQGFQWSWLHNGFRDRVMGWLAAYRDAHPEATIIITGHSLGGAHATLCTLDLVQTEAARAAVGTGPPLRPEQVRCYTYGAPRVGNASFATMYDKYVYETWNVINGNDVVPLSPKYVGWFVYKHPGHKVIAKRRGDLIVRPTFTENSVARLPCSRSVRHHLLGSYIRSMVAVLRMQTHGKHVEGGVRGLIHMSRYNLPELDRVLAELVAEVQAVALAAVEAVEHVNLQHMQAAGGPGAPTAAAGSSSRGLGGAEASAGPAAAGAGRGSGRVVSGRPSEATLAAAATGAAVLAERGGAAVLAALGKHGSVRLLMSQELRLSMLAPAAAEAPGPAPAPGRPSTEGPGGGAGALGVDNDDLRSTRQVLRRLVQRLNLGMELLGLETGFGEDEDGSGLGAGAAAGRYGAASAAPSQSQPHAPGPGLRPGSIAAEPAPALPSAVFRPGSVSAGSAVGGRFGSAAAAAAAEQGDAELAAFQLALARQDHARSEYRRKHWRRVMGRGRGQGRGGEGGGSGARVRRASTGALEGAQPSPEAHSAVSVATAAAASVHRSLGQGPRFMSHRHAHREPTPGPQQPGASSRRRVHAVRRDGTGRVDQADSDAGPSGAAHLPVSPSSTEPWARAAQVDLTVRENPGLAGAGPGPVGEGVEPEGFGGWNFVERGGGSSAEAPVPHWGWWGGRWWGPNYEVHAAGALAALAVAAGSGAAAEQAVRRECAAARRAVLVRRLLQGVEGEGSRRMGLSQVTAQAAGHVNAAVGHAIEHGYADPAYAGAVVVSATSAVMGSLLCLHKVSKWLMLYPLSTNLRLETVIAHLKEVYPKEVILVDEVAETVTAALGPELADRTWDKTVKQIRELQRPILAADLAEEVAAGGGPLLQKMVKATQCFTQAKLQAALQEAVPPLHVEVEEVARRVRDEVKAWCKSDDVRHLTYPNLIRLSNFVISHAGQMVISALASPGTRAKLYRLMASAAASGIPALKLSVLTGGSALCLKTLIKAVRKLHIICGPALQRLAVMELESQPGAEDALLGCAQLLLYKAAEVRLRPLSAEDLILAVTL</sequence>
<feature type="domain" description="Fungal lipase-type" evidence="3">
    <location>
        <begin position="870"/>
        <end position="1022"/>
    </location>
</feature>
<feature type="region of interest" description="Disordered" evidence="1">
    <location>
        <begin position="1390"/>
        <end position="1523"/>
    </location>
</feature>
<dbReference type="PANTHER" id="PTHR45856:SF24">
    <property type="entry name" value="FUNGAL LIPASE-LIKE DOMAIN-CONTAINING PROTEIN"/>
    <property type="match status" value="1"/>
</dbReference>
<dbReference type="CDD" id="cd00519">
    <property type="entry name" value="Lipase_3"/>
    <property type="match status" value="1"/>
</dbReference>
<dbReference type="InterPro" id="IPR002921">
    <property type="entry name" value="Fungal_lipase-type"/>
</dbReference>
<feature type="transmembrane region" description="Helical" evidence="2">
    <location>
        <begin position="731"/>
        <end position="751"/>
    </location>
</feature>
<proteinExistence type="predicted"/>
<dbReference type="Pfam" id="PF01764">
    <property type="entry name" value="Lipase_3"/>
    <property type="match status" value="1"/>
</dbReference>
<feature type="transmembrane region" description="Helical" evidence="2">
    <location>
        <begin position="316"/>
        <end position="336"/>
    </location>
</feature>
<feature type="compositionally biased region" description="Low complexity" evidence="1">
    <location>
        <begin position="1145"/>
        <end position="1180"/>
    </location>
</feature>
<feature type="region of interest" description="Disordered" evidence="1">
    <location>
        <begin position="1232"/>
        <end position="1262"/>
    </location>
</feature>
<dbReference type="InterPro" id="IPR029058">
    <property type="entry name" value="AB_hydrolase_fold"/>
</dbReference>
<comment type="caution">
    <text evidence="4">The sequence shown here is derived from an EMBL/GenBank/DDBJ whole genome shotgun (WGS) entry which is preliminary data.</text>
</comment>
<dbReference type="InterPro" id="IPR051218">
    <property type="entry name" value="Sec_MonoDiacylglyc_Lipase"/>
</dbReference>
<feature type="transmembrane region" description="Helical" evidence="2">
    <location>
        <begin position="233"/>
        <end position="258"/>
    </location>
</feature>
<dbReference type="OrthoDB" id="514788at2759"/>
<keyword evidence="2" id="KW-1133">Transmembrane helix</keyword>
<protein>
    <recommendedName>
        <fullName evidence="3">Fungal lipase-type domain-containing protein</fullName>
    </recommendedName>
</protein>
<evidence type="ECO:0000256" key="1">
    <source>
        <dbReference type="SAM" id="MobiDB-lite"/>
    </source>
</evidence>
<evidence type="ECO:0000256" key="2">
    <source>
        <dbReference type="SAM" id="Phobius"/>
    </source>
</evidence>
<name>A0A835Y0W7_9CHLO</name>
<keyword evidence="5" id="KW-1185">Reference proteome</keyword>
<dbReference type="Proteomes" id="UP000612055">
    <property type="component" value="Unassembled WGS sequence"/>
</dbReference>
<feature type="compositionally biased region" description="Pro residues" evidence="1">
    <location>
        <begin position="70"/>
        <end position="80"/>
    </location>
</feature>
<evidence type="ECO:0000313" key="5">
    <source>
        <dbReference type="Proteomes" id="UP000612055"/>
    </source>
</evidence>
<feature type="region of interest" description="Disordered" evidence="1">
    <location>
        <begin position="1140"/>
        <end position="1180"/>
    </location>
</feature>
<feature type="region of interest" description="Disordered" evidence="1">
    <location>
        <begin position="533"/>
        <end position="563"/>
    </location>
</feature>
<feature type="region of interest" description="Disordered" evidence="1">
    <location>
        <begin position="183"/>
        <end position="213"/>
    </location>
</feature>
<keyword evidence="2" id="KW-0472">Membrane</keyword>
<gene>
    <name evidence="4" type="ORF">HYH03_009024</name>
</gene>
<dbReference type="Gene3D" id="3.40.50.1820">
    <property type="entry name" value="alpha/beta hydrolase"/>
    <property type="match status" value="1"/>
</dbReference>
<feature type="compositionally biased region" description="Basic residues" evidence="1">
    <location>
        <begin position="1395"/>
        <end position="1405"/>
    </location>
</feature>
<accession>A0A835Y0W7</accession>
<dbReference type="PANTHER" id="PTHR45856">
    <property type="entry name" value="ALPHA/BETA-HYDROLASES SUPERFAMILY PROTEIN"/>
    <property type="match status" value="1"/>
</dbReference>
<feature type="compositionally biased region" description="Low complexity" evidence="1">
    <location>
        <begin position="1312"/>
        <end position="1327"/>
    </location>
</feature>
<dbReference type="GO" id="GO:0006629">
    <property type="term" value="P:lipid metabolic process"/>
    <property type="evidence" value="ECO:0007669"/>
    <property type="project" value="InterPro"/>
</dbReference>
<feature type="compositionally biased region" description="Gly residues" evidence="1">
    <location>
        <begin position="1406"/>
        <end position="1420"/>
    </location>
</feature>
<feature type="transmembrane region" description="Helical" evidence="2">
    <location>
        <begin position="643"/>
        <end position="665"/>
    </location>
</feature>
<evidence type="ECO:0000313" key="4">
    <source>
        <dbReference type="EMBL" id="KAG2492608.1"/>
    </source>
</evidence>
<dbReference type="SUPFAM" id="SSF53474">
    <property type="entry name" value="alpha/beta-Hydrolases"/>
    <property type="match status" value="1"/>
</dbReference>
<feature type="region of interest" description="Disordered" evidence="1">
    <location>
        <begin position="1"/>
        <end position="146"/>
    </location>
</feature>
<feature type="region of interest" description="Disordered" evidence="1">
    <location>
        <begin position="1312"/>
        <end position="1337"/>
    </location>
</feature>
<organism evidence="4 5">
    <name type="scientific">Edaphochlamys debaryana</name>
    <dbReference type="NCBI Taxonomy" id="47281"/>
    <lineage>
        <taxon>Eukaryota</taxon>
        <taxon>Viridiplantae</taxon>
        <taxon>Chlorophyta</taxon>
        <taxon>core chlorophytes</taxon>
        <taxon>Chlorophyceae</taxon>
        <taxon>CS clade</taxon>
        <taxon>Chlamydomonadales</taxon>
        <taxon>Chlamydomonadales incertae sedis</taxon>
        <taxon>Edaphochlamys</taxon>
    </lineage>
</organism>
<feature type="transmembrane region" description="Helical" evidence="2">
    <location>
        <begin position="278"/>
        <end position="295"/>
    </location>
</feature>
<feature type="compositionally biased region" description="Low complexity" evidence="1">
    <location>
        <begin position="40"/>
        <end position="51"/>
    </location>
</feature>
<reference evidence="4" key="1">
    <citation type="journal article" date="2020" name="bioRxiv">
        <title>Comparative genomics of Chlamydomonas.</title>
        <authorList>
            <person name="Craig R.J."/>
            <person name="Hasan A.R."/>
            <person name="Ness R.W."/>
            <person name="Keightley P.D."/>
        </authorList>
    </citation>
    <scope>NUCLEOTIDE SEQUENCE</scope>
    <source>
        <strain evidence="4">CCAP 11/70</strain>
    </source>
</reference>
<feature type="compositionally biased region" description="Basic and acidic residues" evidence="1">
    <location>
        <begin position="1492"/>
        <end position="1502"/>
    </location>
</feature>